<keyword evidence="3" id="KW-1185">Reference proteome</keyword>
<proteinExistence type="predicted"/>
<dbReference type="RefSeq" id="WP_225417534.1">
    <property type="nucleotide sequence ID" value="NZ_BEXA01000002.1"/>
</dbReference>
<gene>
    <name evidence="2" type="ORF">NBRC111893_829</name>
</gene>
<organism evidence="2 3">
    <name type="scientific">Lentilactobacillus kosonis</name>
    <dbReference type="NCBI Taxonomy" id="2810561"/>
    <lineage>
        <taxon>Bacteria</taxon>
        <taxon>Bacillati</taxon>
        <taxon>Bacillota</taxon>
        <taxon>Bacilli</taxon>
        <taxon>Lactobacillales</taxon>
        <taxon>Lactobacillaceae</taxon>
        <taxon>Lentilactobacillus</taxon>
    </lineage>
</organism>
<reference evidence="2 3" key="1">
    <citation type="submission" date="2017-11" db="EMBL/GenBank/DDBJ databases">
        <title>Draft Genome Sequence of Lactobacillus curieae NBRC 111893 isolated from Koso, a Japanese sugar-Vegetable Fermented Beverage.</title>
        <authorList>
            <person name="Chiou T.Y."/>
            <person name="Oshima K."/>
            <person name="Suda W."/>
            <person name="Hattori M."/>
            <person name="Takahashi T."/>
        </authorList>
    </citation>
    <scope>NUCLEOTIDE SEQUENCE [LARGE SCALE GENOMIC DNA]</scope>
    <source>
        <strain evidence="2 3">NBRC111893</strain>
    </source>
</reference>
<protein>
    <submittedName>
        <fullName evidence="2">Uncharacterized protein</fullName>
    </submittedName>
</protein>
<dbReference type="EMBL" id="BEXA01000002">
    <property type="protein sequence ID" value="GAY72683.1"/>
    <property type="molecule type" value="Genomic_DNA"/>
</dbReference>
<evidence type="ECO:0000313" key="2">
    <source>
        <dbReference type="EMBL" id="GAY72683.1"/>
    </source>
</evidence>
<comment type="caution">
    <text evidence="2">The sequence shown here is derived from an EMBL/GenBank/DDBJ whole genome shotgun (WGS) entry which is preliminary data.</text>
</comment>
<evidence type="ECO:0000256" key="1">
    <source>
        <dbReference type="SAM" id="MobiDB-lite"/>
    </source>
</evidence>
<dbReference type="Proteomes" id="UP000286974">
    <property type="component" value="Unassembled WGS sequence"/>
</dbReference>
<evidence type="ECO:0000313" key="3">
    <source>
        <dbReference type="Proteomes" id="UP000286974"/>
    </source>
</evidence>
<sequence>MPVINLIIVIAYVAAVILVPSENSTGSFFDLFKGFSQTPAKNSRKVIHDAEEQDIDNDNKGE</sequence>
<feature type="region of interest" description="Disordered" evidence="1">
    <location>
        <begin position="39"/>
        <end position="62"/>
    </location>
</feature>
<dbReference type="AlphaFoldDB" id="A0A401FK10"/>
<accession>A0A401FK10</accession>
<name>A0A401FK10_9LACO</name>